<dbReference type="EMBL" id="JROU02000190">
    <property type="protein sequence ID" value="OEH80090.1"/>
    <property type="molecule type" value="Genomic_DNA"/>
</dbReference>
<proteinExistence type="predicted"/>
<evidence type="ECO:0000313" key="2">
    <source>
        <dbReference type="EMBL" id="OEH80090.1"/>
    </source>
</evidence>
<dbReference type="AlphaFoldDB" id="A0A1D3D9G3"/>
<sequence length="754" mass="78783">MWLPCVSILTGVPKHRGCPPSTGDDSQGPSPCSTASGAEALLCEANSPSSVGGLLLPLRFPDYSLGGPPQRVGSPQYPFTQSMSPANAGEKRSLSLPFCSPMRGGLPDGEVCQGEGFLSSSTGCSPTNGVNLDGSLLGEAAAALARRRLTTGLGGQSPHRGMKGPSPALGVEGDEGAPLSAIAASLEVPPIIEGLLASNKHAASGGTVAQITEDSDLSGSTADGVLSSFVAAGSQQQQWPSANSQGSPDDTSLLPTTTTPAAAAPPSCCPAVSSPLIDPLGDAQTTSVENQGLPPQAQPQEEQQDVLPRHSKVARRKDTADAAVAAGSNSNAGAPNDTGSSSPISASAVAYPKDAVTDSLFQHPTPDFIDYCIRKHLPANPNPDNLPGIQLERQQKRWCASVYFRGNQFKKRFSSGRWGTLGAFYAAIEWRQVQCRKFQKLKSVGGASGGSCLLPAAEASSTVGTAGEEASAAPPPRRWNGETFLGSPITPPAATMTPQQPPFQPLDCMPSPSAQQLGKADTRSPSPGGAAGVLRPRRRNARRRNWEHPQQALDTEAAAAAVSPATTGQSSLQSPLTPPCPALVSPTRSSMTSRRRSSQLRGACRGGGGSSSPPGGPGASPLAIEDETDLSAPPPGDESVQWHEGFRLPFGTEGRNQLLRRLRQLYHSDVAHWGQQLENHKIAFSRVPFATVSELWKIAHVMGCFGFALHLSRKSDMCAEDQKHLPQPSPPCSPRLFSLPSRLVKCVILQSLLD</sequence>
<gene>
    <name evidence="2" type="ORF">cyc_07549</name>
</gene>
<feature type="compositionally biased region" description="Low complexity" evidence="1">
    <location>
        <begin position="321"/>
        <end position="334"/>
    </location>
</feature>
<feature type="compositionally biased region" description="Polar residues" evidence="1">
    <location>
        <begin position="564"/>
        <end position="575"/>
    </location>
</feature>
<feature type="region of interest" description="Disordered" evidence="1">
    <location>
        <begin position="464"/>
        <end position="642"/>
    </location>
</feature>
<keyword evidence="3" id="KW-1185">Reference proteome</keyword>
<dbReference type="Proteomes" id="UP000095192">
    <property type="component" value="Unassembled WGS sequence"/>
</dbReference>
<dbReference type="VEuPathDB" id="ToxoDB:LOC34623493"/>
<reference evidence="2 3" key="1">
    <citation type="journal article" date="2016" name="BMC Genomics">
        <title>Comparative genomics reveals Cyclospora cayetanensis possesses coccidia-like metabolism and invasion components but unique surface antigens.</title>
        <authorList>
            <person name="Liu S."/>
            <person name="Wang L."/>
            <person name="Zheng H."/>
            <person name="Xu Z."/>
            <person name="Roellig D.M."/>
            <person name="Li N."/>
            <person name="Frace M.A."/>
            <person name="Tang K."/>
            <person name="Arrowood M.J."/>
            <person name="Moss D.M."/>
            <person name="Zhang L."/>
            <person name="Feng Y."/>
            <person name="Xiao L."/>
        </authorList>
    </citation>
    <scope>NUCLEOTIDE SEQUENCE [LARGE SCALE GENOMIC DNA]</scope>
    <source>
        <strain evidence="2 3">CHN_HEN01</strain>
    </source>
</reference>
<feature type="region of interest" description="Disordered" evidence="1">
    <location>
        <begin position="151"/>
        <end position="171"/>
    </location>
</feature>
<comment type="caution">
    <text evidence="2">The sequence shown here is derived from an EMBL/GenBank/DDBJ whole genome shotgun (WGS) entry which is preliminary data.</text>
</comment>
<feature type="compositionally biased region" description="Basic residues" evidence="1">
    <location>
        <begin position="535"/>
        <end position="545"/>
    </location>
</feature>
<organism evidence="2 3">
    <name type="scientific">Cyclospora cayetanensis</name>
    <dbReference type="NCBI Taxonomy" id="88456"/>
    <lineage>
        <taxon>Eukaryota</taxon>
        <taxon>Sar</taxon>
        <taxon>Alveolata</taxon>
        <taxon>Apicomplexa</taxon>
        <taxon>Conoidasida</taxon>
        <taxon>Coccidia</taxon>
        <taxon>Eucoccidiorida</taxon>
        <taxon>Eimeriorina</taxon>
        <taxon>Eimeriidae</taxon>
        <taxon>Cyclospora</taxon>
    </lineage>
</organism>
<name>A0A1D3D9G3_9EIME</name>
<accession>A0A1D3D9G3</accession>
<protein>
    <submittedName>
        <fullName evidence="2">Uncharacterized protein</fullName>
    </submittedName>
</protein>
<feature type="region of interest" description="Disordered" evidence="1">
    <location>
        <begin position="232"/>
        <end position="345"/>
    </location>
</feature>
<dbReference type="VEuPathDB" id="ToxoDB:LOC34619657"/>
<dbReference type="Gene3D" id="1.20.5.2050">
    <property type="match status" value="1"/>
</dbReference>
<evidence type="ECO:0000256" key="1">
    <source>
        <dbReference type="SAM" id="MobiDB-lite"/>
    </source>
</evidence>
<dbReference type="InParanoid" id="A0A1D3D9G3"/>
<dbReference type="VEuPathDB" id="ToxoDB:cyc_07549"/>
<evidence type="ECO:0000313" key="3">
    <source>
        <dbReference type="Proteomes" id="UP000095192"/>
    </source>
</evidence>
<feature type="compositionally biased region" description="Low complexity" evidence="1">
    <location>
        <begin position="247"/>
        <end position="275"/>
    </location>
</feature>
<feature type="compositionally biased region" description="Polar residues" evidence="1">
    <location>
        <begin position="233"/>
        <end position="246"/>
    </location>
</feature>